<dbReference type="Proteomes" id="UP001601976">
    <property type="component" value="Unassembled WGS sequence"/>
</dbReference>
<evidence type="ECO:0000313" key="2">
    <source>
        <dbReference type="EMBL" id="MFF3343596.1"/>
    </source>
</evidence>
<dbReference type="EMBL" id="JBIAPK010000016">
    <property type="protein sequence ID" value="MFF3343596.1"/>
    <property type="molecule type" value="Genomic_DNA"/>
</dbReference>
<gene>
    <name evidence="2" type="ORF">ACFYWW_33715</name>
</gene>
<dbReference type="RefSeq" id="WP_355723055.1">
    <property type="nucleotide sequence ID" value="NZ_JBEXNP010000013.1"/>
</dbReference>
<organism evidence="2 3">
    <name type="scientific">Streptomyces flavidovirens</name>
    <dbReference type="NCBI Taxonomy" id="67298"/>
    <lineage>
        <taxon>Bacteria</taxon>
        <taxon>Bacillati</taxon>
        <taxon>Actinomycetota</taxon>
        <taxon>Actinomycetes</taxon>
        <taxon>Kitasatosporales</taxon>
        <taxon>Streptomycetaceae</taxon>
        <taxon>Streptomyces</taxon>
    </lineage>
</organism>
<keyword evidence="3" id="KW-1185">Reference proteome</keyword>
<keyword evidence="1" id="KW-0732">Signal</keyword>
<protein>
    <recommendedName>
        <fullName evidence="4">Secreted protein</fullName>
    </recommendedName>
</protein>
<evidence type="ECO:0000256" key="1">
    <source>
        <dbReference type="SAM" id="SignalP"/>
    </source>
</evidence>
<evidence type="ECO:0000313" key="3">
    <source>
        <dbReference type="Proteomes" id="UP001601976"/>
    </source>
</evidence>
<accession>A0ABW6RRL6</accession>
<evidence type="ECO:0008006" key="4">
    <source>
        <dbReference type="Google" id="ProtNLM"/>
    </source>
</evidence>
<sequence>MKTHFAAALGSVVLTAGTLLGAPAAGAQTAAVTAYPTSGFDINFGATWTRGTVTWYNRSVRIVGQHRSAVADSLLTCRTTWAYTLQADRAVIGQGGGYPIACGNIRSYDFVVPADQPGGAAYVRVCLDDGNLKDLACKLIARPLQSAS</sequence>
<comment type="caution">
    <text evidence="2">The sequence shown here is derived from an EMBL/GenBank/DDBJ whole genome shotgun (WGS) entry which is preliminary data.</text>
</comment>
<proteinExistence type="predicted"/>
<feature type="signal peptide" evidence="1">
    <location>
        <begin position="1"/>
        <end position="27"/>
    </location>
</feature>
<feature type="chain" id="PRO_5045969859" description="Secreted protein" evidence="1">
    <location>
        <begin position="28"/>
        <end position="148"/>
    </location>
</feature>
<reference evidence="2 3" key="1">
    <citation type="submission" date="2024-10" db="EMBL/GenBank/DDBJ databases">
        <title>The Natural Products Discovery Center: Release of the First 8490 Sequenced Strains for Exploring Actinobacteria Biosynthetic Diversity.</title>
        <authorList>
            <person name="Kalkreuter E."/>
            <person name="Kautsar S.A."/>
            <person name="Yang D."/>
            <person name="Bader C.D."/>
            <person name="Teijaro C.N."/>
            <person name="Fluegel L."/>
            <person name="Davis C.M."/>
            <person name="Simpson J.R."/>
            <person name="Lauterbach L."/>
            <person name="Steele A.D."/>
            <person name="Gui C."/>
            <person name="Meng S."/>
            <person name="Li G."/>
            <person name="Viehrig K."/>
            <person name="Ye F."/>
            <person name="Su P."/>
            <person name="Kiefer A.F."/>
            <person name="Nichols A."/>
            <person name="Cepeda A.J."/>
            <person name="Yan W."/>
            <person name="Fan B."/>
            <person name="Jiang Y."/>
            <person name="Adhikari A."/>
            <person name="Zheng C.-J."/>
            <person name="Schuster L."/>
            <person name="Cowan T.M."/>
            <person name="Smanski M.J."/>
            <person name="Chevrette M.G."/>
            <person name="De Carvalho L.P.S."/>
            <person name="Shen B."/>
        </authorList>
    </citation>
    <scope>NUCLEOTIDE SEQUENCE [LARGE SCALE GENOMIC DNA]</scope>
    <source>
        <strain evidence="2 3">NPDC003029</strain>
    </source>
</reference>
<name>A0ABW6RRL6_9ACTN</name>